<feature type="domain" description="RecA family profile 1" evidence="4">
    <location>
        <begin position="96"/>
        <end position="147"/>
    </location>
</feature>
<dbReference type="InParanoid" id="A0A3N4LUK2"/>
<accession>A0A3N4LUK2</accession>
<dbReference type="OrthoDB" id="10251254at2759"/>
<sequence length="147" mass="15650">MGATTEAAEYDSDDDSGIQEVDQLQNHGVGAADINKLKAAGYFTIASCLSATRKNLAKIKGFSEQKVEKLKEAAAKCAPSSYGFITAAECGHQRRKVCHISTGSKQMDQMLGGGICTMSITEVFGEYRCGKTQLGHTLSVVAQLPKV</sequence>
<dbReference type="SUPFAM" id="SSF52540">
    <property type="entry name" value="P-loop containing nucleoside triphosphate hydrolases"/>
    <property type="match status" value="1"/>
</dbReference>
<organism evidence="5 6">
    <name type="scientific">Terfezia boudieri ATCC MYA-4762</name>
    <dbReference type="NCBI Taxonomy" id="1051890"/>
    <lineage>
        <taxon>Eukaryota</taxon>
        <taxon>Fungi</taxon>
        <taxon>Dikarya</taxon>
        <taxon>Ascomycota</taxon>
        <taxon>Pezizomycotina</taxon>
        <taxon>Pezizomycetes</taxon>
        <taxon>Pezizales</taxon>
        <taxon>Pezizaceae</taxon>
        <taxon>Terfezia</taxon>
    </lineage>
</organism>
<evidence type="ECO:0000256" key="2">
    <source>
        <dbReference type="ARBA" id="ARBA00022840"/>
    </source>
</evidence>
<dbReference type="Gene3D" id="3.40.50.300">
    <property type="entry name" value="P-loop containing nucleotide triphosphate hydrolases"/>
    <property type="match status" value="1"/>
</dbReference>
<dbReference type="GO" id="GO:0042148">
    <property type="term" value="P:DNA strand invasion"/>
    <property type="evidence" value="ECO:0007669"/>
    <property type="project" value="TreeGrafter"/>
</dbReference>
<dbReference type="EMBL" id="ML121538">
    <property type="protein sequence ID" value="RPB25249.1"/>
    <property type="molecule type" value="Genomic_DNA"/>
</dbReference>
<dbReference type="InterPro" id="IPR020588">
    <property type="entry name" value="RecA_ATP-bd"/>
</dbReference>
<dbReference type="GO" id="GO:0000150">
    <property type="term" value="F:DNA strand exchange activity"/>
    <property type="evidence" value="ECO:0007669"/>
    <property type="project" value="TreeGrafter"/>
</dbReference>
<name>A0A3N4LUK2_9PEZI</name>
<dbReference type="GO" id="GO:0005524">
    <property type="term" value="F:ATP binding"/>
    <property type="evidence" value="ECO:0007669"/>
    <property type="project" value="UniProtKB-KW"/>
</dbReference>
<evidence type="ECO:0000256" key="1">
    <source>
        <dbReference type="ARBA" id="ARBA00022741"/>
    </source>
</evidence>
<dbReference type="InterPro" id="IPR013632">
    <property type="entry name" value="Rad51_C"/>
</dbReference>
<dbReference type="GO" id="GO:0000730">
    <property type="term" value="P:DNA recombinase assembly"/>
    <property type="evidence" value="ECO:0007669"/>
    <property type="project" value="TreeGrafter"/>
</dbReference>
<protein>
    <submittedName>
        <fullName evidence="5">DMC1 protein</fullName>
    </submittedName>
</protein>
<keyword evidence="1" id="KW-0547">Nucleotide-binding</keyword>
<dbReference type="Pfam" id="PF08423">
    <property type="entry name" value="Rad51"/>
    <property type="match status" value="1"/>
</dbReference>
<keyword evidence="2" id="KW-0067">ATP-binding</keyword>
<dbReference type="GO" id="GO:0003697">
    <property type="term" value="F:single-stranded DNA binding"/>
    <property type="evidence" value="ECO:0007669"/>
    <property type="project" value="TreeGrafter"/>
</dbReference>
<dbReference type="Pfam" id="PF14520">
    <property type="entry name" value="HHH_5"/>
    <property type="match status" value="1"/>
</dbReference>
<evidence type="ECO:0000313" key="6">
    <source>
        <dbReference type="Proteomes" id="UP000267821"/>
    </source>
</evidence>
<dbReference type="Proteomes" id="UP000267821">
    <property type="component" value="Unassembled WGS sequence"/>
</dbReference>
<gene>
    <name evidence="5" type="ORF">L211DRAFT_107022</name>
</gene>
<dbReference type="Gene3D" id="1.10.150.20">
    <property type="entry name" value="5' to 3' exonuclease, C-terminal subdomain"/>
    <property type="match status" value="1"/>
</dbReference>
<keyword evidence="3" id="KW-0238">DNA-binding</keyword>
<dbReference type="GO" id="GO:0003690">
    <property type="term" value="F:double-stranded DNA binding"/>
    <property type="evidence" value="ECO:0007669"/>
    <property type="project" value="TreeGrafter"/>
</dbReference>
<dbReference type="GO" id="GO:0140664">
    <property type="term" value="F:ATP-dependent DNA damage sensor activity"/>
    <property type="evidence" value="ECO:0007669"/>
    <property type="project" value="InterPro"/>
</dbReference>
<dbReference type="GO" id="GO:0070192">
    <property type="term" value="P:chromosome organization involved in meiotic cell cycle"/>
    <property type="evidence" value="ECO:0007669"/>
    <property type="project" value="TreeGrafter"/>
</dbReference>
<dbReference type="PROSITE" id="PS50162">
    <property type="entry name" value="RECA_2"/>
    <property type="match status" value="1"/>
</dbReference>
<dbReference type="GO" id="GO:0006312">
    <property type="term" value="P:mitotic recombination"/>
    <property type="evidence" value="ECO:0007669"/>
    <property type="project" value="TreeGrafter"/>
</dbReference>
<dbReference type="PANTHER" id="PTHR22942:SF30">
    <property type="entry name" value="MEIOTIC RECOMBINATION PROTEIN DMC1_LIM15 HOMOLOG"/>
    <property type="match status" value="1"/>
</dbReference>
<dbReference type="InterPro" id="IPR027417">
    <property type="entry name" value="P-loop_NTPase"/>
</dbReference>
<evidence type="ECO:0000259" key="4">
    <source>
        <dbReference type="PROSITE" id="PS50162"/>
    </source>
</evidence>
<proteinExistence type="predicted"/>
<evidence type="ECO:0000313" key="5">
    <source>
        <dbReference type="EMBL" id="RPB25249.1"/>
    </source>
</evidence>
<dbReference type="GO" id="GO:0000794">
    <property type="term" value="C:condensed nuclear chromosome"/>
    <property type="evidence" value="ECO:0007669"/>
    <property type="project" value="TreeGrafter"/>
</dbReference>
<dbReference type="STRING" id="1051890.A0A3N4LUK2"/>
<dbReference type="InterPro" id="IPR010995">
    <property type="entry name" value="DNA_repair_Rad51/TF_NusA_a-hlx"/>
</dbReference>
<evidence type="ECO:0000256" key="3">
    <source>
        <dbReference type="ARBA" id="ARBA00023125"/>
    </source>
</evidence>
<dbReference type="SUPFAM" id="SSF47794">
    <property type="entry name" value="Rad51 N-terminal domain-like"/>
    <property type="match status" value="1"/>
</dbReference>
<dbReference type="AlphaFoldDB" id="A0A3N4LUK2"/>
<dbReference type="PANTHER" id="PTHR22942">
    <property type="entry name" value="RECA/RAD51/RADA DNA STRAND-PAIRING FAMILY MEMBER"/>
    <property type="match status" value="1"/>
</dbReference>
<dbReference type="GO" id="GO:0007131">
    <property type="term" value="P:reciprocal meiotic recombination"/>
    <property type="evidence" value="ECO:0007669"/>
    <property type="project" value="TreeGrafter"/>
</dbReference>
<keyword evidence="6" id="KW-1185">Reference proteome</keyword>
<reference evidence="5 6" key="1">
    <citation type="journal article" date="2018" name="Nat. Ecol. Evol.">
        <title>Pezizomycetes genomes reveal the molecular basis of ectomycorrhizal truffle lifestyle.</title>
        <authorList>
            <person name="Murat C."/>
            <person name="Payen T."/>
            <person name="Noel B."/>
            <person name="Kuo A."/>
            <person name="Morin E."/>
            <person name="Chen J."/>
            <person name="Kohler A."/>
            <person name="Krizsan K."/>
            <person name="Balestrini R."/>
            <person name="Da Silva C."/>
            <person name="Montanini B."/>
            <person name="Hainaut M."/>
            <person name="Levati E."/>
            <person name="Barry K.W."/>
            <person name="Belfiori B."/>
            <person name="Cichocki N."/>
            <person name="Clum A."/>
            <person name="Dockter R.B."/>
            <person name="Fauchery L."/>
            <person name="Guy J."/>
            <person name="Iotti M."/>
            <person name="Le Tacon F."/>
            <person name="Lindquist E.A."/>
            <person name="Lipzen A."/>
            <person name="Malagnac F."/>
            <person name="Mello A."/>
            <person name="Molinier V."/>
            <person name="Miyauchi S."/>
            <person name="Poulain J."/>
            <person name="Riccioni C."/>
            <person name="Rubini A."/>
            <person name="Sitrit Y."/>
            <person name="Splivallo R."/>
            <person name="Traeger S."/>
            <person name="Wang M."/>
            <person name="Zifcakova L."/>
            <person name="Wipf D."/>
            <person name="Zambonelli A."/>
            <person name="Paolocci F."/>
            <person name="Nowrousian M."/>
            <person name="Ottonello S."/>
            <person name="Baldrian P."/>
            <person name="Spatafora J.W."/>
            <person name="Henrissat B."/>
            <person name="Nagy L.G."/>
            <person name="Aury J.M."/>
            <person name="Wincker P."/>
            <person name="Grigoriev I.V."/>
            <person name="Bonfante P."/>
            <person name="Martin F.M."/>
        </authorList>
    </citation>
    <scope>NUCLEOTIDE SEQUENCE [LARGE SCALE GENOMIC DNA]</scope>
    <source>
        <strain evidence="5 6">ATCC MYA-4762</strain>
    </source>
</reference>